<dbReference type="InterPro" id="IPR013830">
    <property type="entry name" value="SGNH_hydro"/>
</dbReference>
<accession>A0A7K1XW13</accession>
<sequence>MKKARLIILFLLMITGSAFIAQKPKPTLFLIGDSTVRNGTLGNGGGGLWGWGSFLHNLLDTTRISVQNRALGGTSSRSYVTGGLWNKVLAELKPGDIVIMQFGHNDNGKTSVKGNGEDTIHALNPKTAEMEVIHSFGWNMRKFIREAKEKGATPIVCSLVPRNRWTDGKVNRDDHSHGEWAKQAAVQEGVAFIDLNTLVADHYDQVGQQHVQGTYFDKDPVHTIAGGAKMSAMLVVYGLRNLQNNPLKEYLLKTPAAMQTWTYAPSKDPRL</sequence>
<evidence type="ECO:0000313" key="6">
    <source>
        <dbReference type="Proteomes" id="UP000451233"/>
    </source>
</evidence>
<feature type="signal peptide" evidence="3">
    <location>
        <begin position="1"/>
        <end position="20"/>
    </location>
</feature>
<dbReference type="CDD" id="cd01821">
    <property type="entry name" value="Rhamnogalacturan_acetylesterase_like"/>
    <property type="match status" value="1"/>
</dbReference>
<feature type="chain" id="PRO_5029668398" evidence="3">
    <location>
        <begin position="21"/>
        <end position="271"/>
    </location>
</feature>
<gene>
    <name evidence="5" type="ORF">GS398_07605</name>
</gene>
<dbReference type="PANTHER" id="PTHR43695">
    <property type="entry name" value="PUTATIVE (AFU_ORTHOLOGUE AFUA_2G17250)-RELATED"/>
    <property type="match status" value="1"/>
</dbReference>
<keyword evidence="6" id="KW-1185">Reference proteome</keyword>
<proteinExistence type="inferred from homology"/>
<dbReference type="RefSeq" id="WP_160906174.1">
    <property type="nucleotide sequence ID" value="NZ_WVHS01000002.1"/>
</dbReference>
<dbReference type="GO" id="GO:0016788">
    <property type="term" value="F:hydrolase activity, acting on ester bonds"/>
    <property type="evidence" value="ECO:0007669"/>
    <property type="project" value="UniProtKB-ARBA"/>
</dbReference>
<keyword evidence="3" id="KW-0732">Signal</keyword>
<dbReference type="SUPFAM" id="SSF52266">
    <property type="entry name" value="SGNH hydrolase"/>
    <property type="match status" value="1"/>
</dbReference>
<evidence type="ECO:0000313" key="5">
    <source>
        <dbReference type="EMBL" id="MXV15161.1"/>
    </source>
</evidence>
<evidence type="ECO:0000256" key="1">
    <source>
        <dbReference type="ARBA" id="ARBA00008668"/>
    </source>
</evidence>
<dbReference type="EMBL" id="WVHS01000002">
    <property type="protein sequence ID" value="MXV15161.1"/>
    <property type="molecule type" value="Genomic_DNA"/>
</dbReference>
<dbReference type="AlphaFoldDB" id="A0A7K1XW13"/>
<evidence type="ECO:0000259" key="4">
    <source>
        <dbReference type="Pfam" id="PF13472"/>
    </source>
</evidence>
<organism evidence="5 6">
    <name type="scientific">Hufsiella ginkgonis</name>
    <dbReference type="NCBI Taxonomy" id="2695274"/>
    <lineage>
        <taxon>Bacteria</taxon>
        <taxon>Pseudomonadati</taxon>
        <taxon>Bacteroidota</taxon>
        <taxon>Sphingobacteriia</taxon>
        <taxon>Sphingobacteriales</taxon>
        <taxon>Sphingobacteriaceae</taxon>
        <taxon>Hufsiella</taxon>
    </lineage>
</organism>
<dbReference type="Proteomes" id="UP000451233">
    <property type="component" value="Unassembled WGS sequence"/>
</dbReference>
<name>A0A7K1XW13_9SPHI</name>
<keyword evidence="2" id="KW-0378">Hydrolase</keyword>
<evidence type="ECO:0000256" key="2">
    <source>
        <dbReference type="ARBA" id="ARBA00022801"/>
    </source>
</evidence>
<comment type="similarity">
    <text evidence="1">Belongs to the 'GDSL' lipolytic enzyme family.</text>
</comment>
<dbReference type="InterPro" id="IPR037459">
    <property type="entry name" value="RhgT-like"/>
</dbReference>
<comment type="caution">
    <text evidence="5">The sequence shown here is derived from an EMBL/GenBank/DDBJ whole genome shotgun (WGS) entry which is preliminary data.</text>
</comment>
<reference evidence="5 6" key="1">
    <citation type="submission" date="2019-11" db="EMBL/GenBank/DDBJ databases">
        <title>Pedobacter sp. HMF7056 Genome sequencing and assembly.</title>
        <authorList>
            <person name="Kang H."/>
            <person name="Kim H."/>
            <person name="Joh K."/>
        </authorList>
    </citation>
    <scope>NUCLEOTIDE SEQUENCE [LARGE SCALE GENOMIC DNA]</scope>
    <source>
        <strain evidence="5 6">HMF7056</strain>
    </source>
</reference>
<dbReference type="Pfam" id="PF13472">
    <property type="entry name" value="Lipase_GDSL_2"/>
    <property type="match status" value="1"/>
</dbReference>
<evidence type="ECO:0000256" key="3">
    <source>
        <dbReference type="SAM" id="SignalP"/>
    </source>
</evidence>
<dbReference type="InterPro" id="IPR036514">
    <property type="entry name" value="SGNH_hydro_sf"/>
</dbReference>
<protein>
    <submittedName>
        <fullName evidence="5">Lysophospholipase</fullName>
    </submittedName>
</protein>
<dbReference type="PANTHER" id="PTHR43695:SF1">
    <property type="entry name" value="RHAMNOGALACTURONAN ACETYLESTERASE"/>
    <property type="match status" value="1"/>
</dbReference>
<dbReference type="Gene3D" id="3.40.50.1110">
    <property type="entry name" value="SGNH hydrolase"/>
    <property type="match status" value="1"/>
</dbReference>
<feature type="domain" description="SGNH hydrolase-type esterase" evidence="4">
    <location>
        <begin position="30"/>
        <end position="203"/>
    </location>
</feature>